<name>A0A813UBB0_9BILA</name>
<sequence length="186" mass="21028">MHARKFVVENNVENFSCSNETSIYLDAPRNYTYAKKGSKRIVSQTSGSQRVRISVAFSFAADGTKLPPLVLIPRKTPLKDFVPPTNVIVCYKPSGNFDTNAIIDLLIRVFVPHILRKNLNNPVIFLDRATCHFNDQSNQQLTTQSESTESEEDISMTIDEVEESDKCLESKSDDENILYSINTDNF</sequence>
<dbReference type="EMBL" id="CAJNOC010001014">
    <property type="protein sequence ID" value="CAF0826559.1"/>
    <property type="molecule type" value="Genomic_DNA"/>
</dbReference>
<dbReference type="Gene3D" id="3.30.420.10">
    <property type="entry name" value="Ribonuclease H-like superfamily/Ribonuclease H"/>
    <property type="match status" value="1"/>
</dbReference>
<evidence type="ECO:0000313" key="1">
    <source>
        <dbReference type="EMBL" id="CAF0826559.1"/>
    </source>
</evidence>
<dbReference type="AlphaFoldDB" id="A0A813UBB0"/>
<organism evidence="1 2">
    <name type="scientific">Brachionus calyciflorus</name>
    <dbReference type="NCBI Taxonomy" id="104777"/>
    <lineage>
        <taxon>Eukaryota</taxon>
        <taxon>Metazoa</taxon>
        <taxon>Spiralia</taxon>
        <taxon>Gnathifera</taxon>
        <taxon>Rotifera</taxon>
        <taxon>Eurotatoria</taxon>
        <taxon>Monogononta</taxon>
        <taxon>Pseudotrocha</taxon>
        <taxon>Ploima</taxon>
        <taxon>Brachionidae</taxon>
        <taxon>Brachionus</taxon>
    </lineage>
</organism>
<comment type="caution">
    <text evidence="1">The sequence shown here is derived from an EMBL/GenBank/DDBJ whole genome shotgun (WGS) entry which is preliminary data.</text>
</comment>
<reference evidence="1" key="1">
    <citation type="submission" date="2021-02" db="EMBL/GenBank/DDBJ databases">
        <authorList>
            <person name="Nowell W R."/>
        </authorList>
    </citation>
    <scope>NUCLEOTIDE SEQUENCE</scope>
    <source>
        <strain evidence="1">Ploen Becks lab</strain>
    </source>
</reference>
<keyword evidence="2" id="KW-1185">Reference proteome</keyword>
<evidence type="ECO:0000313" key="2">
    <source>
        <dbReference type="Proteomes" id="UP000663879"/>
    </source>
</evidence>
<accession>A0A813UBB0</accession>
<dbReference type="InterPro" id="IPR036397">
    <property type="entry name" value="RNaseH_sf"/>
</dbReference>
<dbReference type="GO" id="GO:0003676">
    <property type="term" value="F:nucleic acid binding"/>
    <property type="evidence" value="ECO:0007669"/>
    <property type="project" value="InterPro"/>
</dbReference>
<proteinExistence type="predicted"/>
<dbReference type="OrthoDB" id="5422061at2759"/>
<dbReference type="Proteomes" id="UP000663879">
    <property type="component" value="Unassembled WGS sequence"/>
</dbReference>
<gene>
    <name evidence="1" type="ORF">OXX778_LOCUS7749</name>
</gene>
<protein>
    <recommendedName>
        <fullName evidence="3">DDE-1 domain-containing protein</fullName>
    </recommendedName>
</protein>
<evidence type="ECO:0008006" key="3">
    <source>
        <dbReference type="Google" id="ProtNLM"/>
    </source>
</evidence>